<dbReference type="KEGG" id="aqu:109582090"/>
<evidence type="ECO:0000313" key="3">
    <source>
        <dbReference type="Proteomes" id="UP000007879"/>
    </source>
</evidence>
<dbReference type="InterPro" id="IPR041457">
    <property type="entry name" value="CxC2_KDZ-assoc"/>
</dbReference>
<evidence type="ECO:0000259" key="1">
    <source>
        <dbReference type="Pfam" id="PF18803"/>
    </source>
</evidence>
<dbReference type="EnsemblMetazoa" id="XM_019996685.1">
    <property type="protein sequence ID" value="XP_019852244.1"/>
    <property type="gene ID" value="LOC109582090"/>
</dbReference>
<dbReference type="InterPro" id="IPR040521">
    <property type="entry name" value="KDZ"/>
</dbReference>
<dbReference type="PANTHER" id="PTHR33096:SF1">
    <property type="entry name" value="CXC1-LIKE CYSTEINE CLUSTER ASSOCIATED WITH KDZ TRANSPOSASES DOMAIN-CONTAINING PROTEIN"/>
    <property type="match status" value="1"/>
</dbReference>
<dbReference type="Proteomes" id="UP000007879">
    <property type="component" value="Unassembled WGS sequence"/>
</dbReference>
<dbReference type="Pfam" id="PF18803">
    <property type="entry name" value="CxC2"/>
    <property type="match status" value="1"/>
</dbReference>
<feature type="domain" description="CxC2-like cysteine cluster KDZ transposase-associated" evidence="1">
    <location>
        <begin position="169"/>
        <end position="246"/>
    </location>
</feature>
<reference evidence="2" key="2">
    <citation type="submission" date="2024-06" db="UniProtKB">
        <authorList>
            <consortium name="EnsemblMetazoa"/>
        </authorList>
    </citation>
    <scope>IDENTIFICATION</scope>
</reference>
<dbReference type="RefSeq" id="XP_019852244.1">
    <property type="nucleotide sequence ID" value="XM_019996685.1"/>
</dbReference>
<accession>A0AAN0J5F5</accession>
<name>A0AAN0J5F5_AMPQE</name>
<dbReference type="CDD" id="cd19757">
    <property type="entry name" value="Bbox1"/>
    <property type="match status" value="1"/>
</dbReference>
<organism evidence="2 3">
    <name type="scientific">Amphimedon queenslandica</name>
    <name type="common">Sponge</name>
    <dbReference type="NCBI Taxonomy" id="400682"/>
    <lineage>
        <taxon>Eukaryota</taxon>
        <taxon>Metazoa</taxon>
        <taxon>Porifera</taxon>
        <taxon>Demospongiae</taxon>
        <taxon>Heteroscleromorpha</taxon>
        <taxon>Haplosclerida</taxon>
        <taxon>Niphatidae</taxon>
        <taxon>Amphimedon</taxon>
    </lineage>
</organism>
<proteinExistence type="predicted"/>
<dbReference type="PANTHER" id="PTHR33096">
    <property type="entry name" value="CXC2 DOMAIN-CONTAINING PROTEIN"/>
    <property type="match status" value="1"/>
</dbReference>
<evidence type="ECO:0000313" key="2">
    <source>
        <dbReference type="EnsemblMetazoa" id="XP_019852244.1"/>
    </source>
</evidence>
<keyword evidence="3" id="KW-1185">Reference proteome</keyword>
<reference evidence="3" key="1">
    <citation type="journal article" date="2010" name="Nature">
        <title>The Amphimedon queenslandica genome and the evolution of animal complexity.</title>
        <authorList>
            <person name="Srivastava M."/>
            <person name="Simakov O."/>
            <person name="Chapman J."/>
            <person name="Fahey B."/>
            <person name="Gauthier M.E."/>
            <person name="Mitros T."/>
            <person name="Richards G.S."/>
            <person name="Conaco C."/>
            <person name="Dacre M."/>
            <person name="Hellsten U."/>
            <person name="Larroux C."/>
            <person name="Putnam N.H."/>
            <person name="Stanke M."/>
            <person name="Adamska M."/>
            <person name="Darling A."/>
            <person name="Degnan S.M."/>
            <person name="Oakley T.H."/>
            <person name="Plachetzki D.C."/>
            <person name="Zhai Y."/>
            <person name="Adamski M."/>
            <person name="Calcino A."/>
            <person name="Cummins S.F."/>
            <person name="Goodstein D.M."/>
            <person name="Harris C."/>
            <person name="Jackson D.J."/>
            <person name="Leys S.P."/>
            <person name="Shu S."/>
            <person name="Woodcroft B.J."/>
            <person name="Vervoort M."/>
            <person name="Kosik K.S."/>
            <person name="Manning G."/>
            <person name="Degnan B.M."/>
            <person name="Rokhsar D.S."/>
        </authorList>
    </citation>
    <scope>NUCLEOTIDE SEQUENCE [LARGE SCALE GENOMIC DNA]</scope>
</reference>
<dbReference type="Pfam" id="PF18758">
    <property type="entry name" value="KDZ"/>
    <property type="match status" value="1"/>
</dbReference>
<sequence>MATRRWKRTKALRTFMRSKRQRSNRFSLLHQENDSIPADAVELPLHEDRELSDHESDMDLSDNNDNDDRLSRSYADRCAHQRELWEEAIPHLVSITTISNCIKSDASCTECHGRAHLRCLDCGIGINYCESCCRSVHASRHIYHTPEFWTGYRFIPAPLPNIIIGNDHTCLTSYTEQITVISLNQRHYITISYCMCCTKMERLVGLKLWPATPHSPQIAFSFSLMELIHSLILECQVSLLDIAKMVDMLFSVQRNEDKKSIYQLLTSSFPYYRAYKHKISQEIFMEDLNCPACSFMDGGGPIFISLDANFRLCRKKKAAQTMRQNTPLLEGRFLDQKSVDEYIESFSPPETNNASCSQFRAGNALHSSKRYKALEETGVFGAICRHDIPIKMLNLKHGERLGYADFILKDLEHISSSPVNLLYDVGCKLVLHWKANNHTSLLSNYNVSVPIFHSYAHIASCQAKYSPRNKEGFGLCDGENLERLWSYLGKFCKMTKEMSIANRVDVLTDALNHYSRQKITRLCISFAERMDKASKILESETDFYSLLRSYNINTNPSEIIKCLVDEENRRLLYQDANDGNLAVNDNWKHDYIDKLERLTSLRQCWINAISGLQISQETMQVTAQHLIRLECALSAIEGEHQIVSRWTPDCHEYMEVIAAKKISAREKVKAEINKVVKERAFYLNTIAHHAGGQKQANRVMKLISNCSSKVKKLFDEYQSLLPSNHHETPPNITDVFNLQSPFWNQVDHTDYTCRQPNDIPIETQRQLIEKYNLIARAKEEMQFIVSDAANFVSNLEKKLITINNDISTMLSFEIDLPASNYIPENVIQYSVVHHNYNKLTSFKKGKLSVLLCKSEKVFYQLQQATDVLKELCSAYFATGLVRTEHLKNAKKNAKAAVLSSLHTWSTPSSAVTVHEHYNDDISSAISSHMITDTSSDPLSNIDD</sequence>
<dbReference type="AlphaFoldDB" id="A0AAN0J5F5"/>
<protein>
    <recommendedName>
        <fullName evidence="1">CxC2-like cysteine cluster KDZ transposase-associated domain-containing protein</fullName>
    </recommendedName>
</protein>
<dbReference type="GeneID" id="109582090"/>